<dbReference type="GO" id="GO:0016020">
    <property type="term" value="C:membrane"/>
    <property type="evidence" value="ECO:0007669"/>
    <property type="project" value="InterPro"/>
</dbReference>
<dbReference type="Pfam" id="PF04347">
    <property type="entry name" value="FliO"/>
    <property type="match status" value="1"/>
</dbReference>
<evidence type="ECO:0000256" key="3">
    <source>
        <dbReference type="ARBA" id="ARBA00022692"/>
    </source>
</evidence>
<evidence type="ECO:0000256" key="6">
    <source>
        <dbReference type="SAM" id="MobiDB-lite"/>
    </source>
</evidence>
<feature type="region of interest" description="Disordered" evidence="6">
    <location>
        <begin position="97"/>
        <end position="143"/>
    </location>
</feature>
<accession>A0A6I6DUS0</accession>
<evidence type="ECO:0000256" key="4">
    <source>
        <dbReference type="ARBA" id="ARBA00022989"/>
    </source>
</evidence>
<keyword evidence="4" id="KW-1133">Transmembrane helix</keyword>
<dbReference type="EMBL" id="CP032550">
    <property type="protein sequence ID" value="QGU28732.1"/>
    <property type="molecule type" value="Genomic_DNA"/>
</dbReference>
<reference evidence="7 8" key="1">
    <citation type="submission" date="2018-09" db="EMBL/GenBank/DDBJ databases">
        <title>Whole genome sequencing of Microbacterium oryzae strain MB-10T.</title>
        <authorList>
            <person name="Das S.K."/>
        </authorList>
    </citation>
    <scope>NUCLEOTIDE SEQUENCE [LARGE SCALE GENOMIC DNA]</scope>
    <source>
        <strain evidence="7 8">MB-10</strain>
    </source>
</reference>
<proteinExistence type="predicted"/>
<gene>
    <name evidence="7" type="ORF">D7D94_01815</name>
</gene>
<evidence type="ECO:0000256" key="2">
    <source>
        <dbReference type="ARBA" id="ARBA00022475"/>
    </source>
</evidence>
<name>A0A6I6DUS0_9MICO</name>
<evidence type="ECO:0000313" key="7">
    <source>
        <dbReference type="EMBL" id="QGU28732.1"/>
    </source>
</evidence>
<dbReference type="GO" id="GO:0044781">
    <property type="term" value="P:bacterial-type flagellum organization"/>
    <property type="evidence" value="ECO:0007669"/>
    <property type="project" value="InterPro"/>
</dbReference>
<dbReference type="KEGG" id="moj:D7D94_01815"/>
<evidence type="ECO:0000313" key="8">
    <source>
        <dbReference type="Proteomes" id="UP000422989"/>
    </source>
</evidence>
<dbReference type="OrthoDB" id="5191841at2"/>
<keyword evidence="3" id="KW-0812">Transmembrane</keyword>
<dbReference type="Proteomes" id="UP000422989">
    <property type="component" value="Chromosome"/>
</dbReference>
<evidence type="ECO:0000256" key="1">
    <source>
        <dbReference type="ARBA" id="ARBA00004236"/>
    </source>
</evidence>
<sequence length="143" mass="15243">MVSLAAVLGLLWWLSRRLQDGQEAGGSPLAGLLPKRLARLQSLLPARSAPRASPERITVVARSGLGGKAQLVVAEFGGIRYVLGVTEHGVSVVDTQEAVPQEALEPEEAPMPEEAPRETPEPVELPQQAPPAPALRPRLRRAA</sequence>
<comment type="subcellular location">
    <subcellularLocation>
        <location evidence="1">Cell membrane</location>
    </subcellularLocation>
</comment>
<organism evidence="7 8">
    <name type="scientific">Microbacterium oryzae</name>
    <dbReference type="NCBI Taxonomy" id="743009"/>
    <lineage>
        <taxon>Bacteria</taxon>
        <taxon>Bacillati</taxon>
        <taxon>Actinomycetota</taxon>
        <taxon>Actinomycetes</taxon>
        <taxon>Micrococcales</taxon>
        <taxon>Microbacteriaceae</taxon>
        <taxon>Microbacterium</taxon>
    </lineage>
</organism>
<dbReference type="AlphaFoldDB" id="A0A6I6DUS0"/>
<protein>
    <recommendedName>
        <fullName evidence="9">Flagellar biosynthetic protein FliO</fullName>
    </recommendedName>
</protein>
<evidence type="ECO:0008006" key="9">
    <source>
        <dbReference type="Google" id="ProtNLM"/>
    </source>
</evidence>
<keyword evidence="2" id="KW-1003">Cell membrane</keyword>
<keyword evidence="5" id="KW-0472">Membrane</keyword>
<keyword evidence="8" id="KW-1185">Reference proteome</keyword>
<evidence type="ECO:0000256" key="5">
    <source>
        <dbReference type="ARBA" id="ARBA00023136"/>
    </source>
</evidence>
<dbReference type="InterPro" id="IPR022781">
    <property type="entry name" value="Flagellar_biosynth_FliO"/>
</dbReference>